<sequence>MVEPKLEYMYINTQINSDTPILTQLPINKKLNEIRRLLAVEPKIRMGPKMEFLSPFARIPQNYECDFPLTEILHSNNNLKIIGENEPDWEYIKNICKLEYGVDFSEKGPESAKKKAFDITRLEAEILEITDAIDETVVCQTELDKICEQNFLVKSEVTVNLSWLSISSTFGRSGEIENHKNIENSITCQTSKIIKATISYSESNVTPTTEFIKDVNDAFASDDPRKTLEKVAKEYGPLWCKRLGIGGRILYKKIKENNLNEYNNSREIKTSVKAKVTEYAAIDGEAGRSQQTKQMDSVINEFSSCRIFGGSEECHRESKKEWINSLNDYRKWKVAEYAEINSIFDILDQKTRSKVAAILTKRIVESK</sequence>
<protein>
    <submittedName>
        <fullName evidence="2">7975_t:CDS:1</fullName>
    </submittedName>
</protein>
<name>A0A9N9D4U2_9GLOM</name>
<reference evidence="2" key="1">
    <citation type="submission" date="2021-06" db="EMBL/GenBank/DDBJ databases">
        <authorList>
            <person name="Kallberg Y."/>
            <person name="Tangrot J."/>
            <person name="Rosling A."/>
        </authorList>
    </citation>
    <scope>NUCLEOTIDE SEQUENCE</scope>
    <source>
        <strain evidence="2">MT106</strain>
    </source>
</reference>
<dbReference type="Proteomes" id="UP000789831">
    <property type="component" value="Unassembled WGS sequence"/>
</dbReference>
<proteinExistence type="predicted"/>
<dbReference type="EMBL" id="CAJVPL010003096">
    <property type="protein sequence ID" value="CAG8626176.1"/>
    <property type="molecule type" value="Genomic_DNA"/>
</dbReference>
<evidence type="ECO:0000313" key="2">
    <source>
        <dbReference type="EMBL" id="CAG8626176.1"/>
    </source>
</evidence>
<feature type="domain" description="MACPF-like" evidence="1">
    <location>
        <begin position="145"/>
        <end position="355"/>
    </location>
</feature>
<evidence type="ECO:0000259" key="1">
    <source>
        <dbReference type="Pfam" id="PF22693"/>
    </source>
</evidence>
<dbReference type="Pfam" id="PF22693">
    <property type="entry name" value="MACPF_1"/>
    <property type="match status" value="1"/>
</dbReference>
<feature type="non-terminal residue" evidence="2">
    <location>
        <position position="367"/>
    </location>
</feature>
<accession>A0A9N9D4U2</accession>
<dbReference type="OrthoDB" id="2387130at2759"/>
<dbReference type="InterPro" id="IPR054586">
    <property type="entry name" value="MACPF_1_fungal"/>
</dbReference>
<evidence type="ECO:0000313" key="3">
    <source>
        <dbReference type="Proteomes" id="UP000789831"/>
    </source>
</evidence>
<comment type="caution">
    <text evidence="2">The sequence shown here is derived from an EMBL/GenBank/DDBJ whole genome shotgun (WGS) entry which is preliminary data.</text>
</comment>
<gene>
    <name evidence="2" type="ORF">AGERDE_LOCUS10296</name>
</gene>
<keyword evidence="3" id="KW-1185">Reference proteome</keyword>
<organism evidence="2 3">
    <name type="scientific">Ambispora gerdemannii</name>
    <dbReference type="NCBI Taxonomy" id="144530"/>
    <lineage>
        <taxon>Eukaryota</taxon>
        <taxon>Fungi</taxon>
        <taxon>Fungi incertae sedis</taxon>
        <taxon>Mucoromycota</taxon>
        <taxon>Glomeromycotina</taxon>
        <taxon>Glomeromycetes</taxon>
        <taxon>Archaeosporales</taxon>
        <taxon>Ambisporaceae</taxon>
        <taxon>Ambispora</taxon>
    </lineage>
</organism>
<dbReference type="AlphaFoldDB" id="A0A9N9D4U2"/>